<dbReference type="InParanoid" id="A0A1S4L9X8"/>
<reference evidence="1" key="2">
    <citation type="submission" date="2020-05" db="UniProtKB">
        <authorList>
            <consortium name="EnsemblMetazoa"/>
        </authorList>
    </citation>
    <scope>IDENTIFICATION</scope>
    <source>
        <strain evidence="1">wikel</strain>
    </source>
</reference>
<dbReference type="VEuPathDB" id="VectorBase:ISCI010902"/>
<protein>
    <submittedName>
        <fullName evidence="1">Uncharacterized protein</fullName>
    </submittedName>
</protein>
<evidence type="ECO:0000313" key="1">
    <source>
        <dbReference type="EnsemblMetazoa" id="ISCW010902-PA"/>
    </source>
</evidence>
<reference evidence="2" key="1">
    <citation type="submission" date="2008-03" db="EMBL/GenBank/DDBJ databases">
        <title>Annotation of Ixodes scapularis.</title>
        <authorList>
            <consortium name="Ixodes scapularis Genome Project Consortium"/>
            <person name="Caler E."/>
            <person name="Hannick L.I."/>
            <person name="Bidwell S."/>
            <person name="Joardar V."/>
            <person name="Thiagarajan M."/>
            <person name="Amedeo P."/>
            <person name="Galinsky K.J."/>
            <person name="Schobel S."/>
            <person name="Inman J."/>
            <person name="Hostetler J."/>
            <person name="Miller J."/>
            <person name="Hammond M."/>
            <person name="Megy K."/>
            <person name="Lawson D."/>
            <person name="Kodira C."/>
            <person name="Sutton G."/>
            <person name="Meyer J."/>
            <person name="Hill C.A."/>
            <person name="Birren B."/>
            <person name="Nene V."/>
            <person name="Collins F."/>
            <person name="Alarcon-Chaidez F."/>
            <person name="Wikel S."/>
            <person name="Strausberg R."/>
        </authorList>
    </citation>
    <scope>NUCLEOTIDE SEQUENCE [LARGE SCALE GENOMIC DNA]</scope>
    <source>
        <strain evidence="2">Wikel</strain>
    </source>
</reference>
<name>A0A1S4L9X8_IXOSC</name>
<sequence length="90" mass="9960">YSEHIRIRSFIIRGHGVVPGTGVWRIQFLIGVDRIIWPIAGVQGIAVHVLRVALLVAHVHRIGVGLRSLRSAVQVQRAGDCATNRRRAPL</sequence>
<keyword evidence="2" id="KW-1185">Reference proteome</keyword>
<dbReference type="EMBL" id="ABJB010204718">
    <property type="status" value="NOT_ANNOTATED_CDS"/>
    <property type="molecule type" value="Genomic_DNA"/>
</dbReference>
<dbReference type="AlphaFoldDB" id="A0A1S4L9X8"/>
<evidence type="ECO:0000313" key="2">
    <source>
        <dbReference type="Proteomes" id="UP000001555"/>
    </source>
</evidence>
<organism evidence="1 2">
    <name type="scientific">Ixodes scapularis</name>
    <name type="common">Black-legged tick</name>
    <name type="synonym">Deer tick</name>
    <dbReference type="NCBI Taxonomy" id="6945"/>
    <lineage>
        <taxon>Eukaryota</taxon>
        <taxon>Metazoa</taxon>
        <taxon>Ecdysozoa</taxon>
        <taxon>Arthropoda</taxon>
        <taxon>Chelicerata</taxon>
        <taxon>Arachnida</taxon>
        <taxon>Acari</taxon>
        <taxon>Parasitiformes</taxon>
        <taxon>Ixodida</taxon>
        <taxon>Ixodoidea</taxon>
        <taxon>Ixodidae</taxon>
        <taxon>Ixodinae</taxon>
        <taxon>Ixodes</taxon>
    </lineage>
</organism>
<proteinExistence type="predicted"/>
<dbReference type="EnsemblMetazoa" id="ISCW010902-RA">
    <property type="protein sequence ID" value="ISCW010902-PA"/>
    <property type="gene ID" value="ISCW010902"/>
</dbReference>
<dbReference type="VEuPathDB" id="VectorBase:ISCW010902"/>
<dbReference type="Proteomes" id="UP000001555">
    <property type="component" value="Unassembled WGS sequence"/>
</dbReference>
<accession>A0A1S4L9X8</accession>